<dbReference type="EMBL" id="SNWQ01000001">
    <property type="protein sequence ID" value="TDO54437.1"/>
    <property type="molecule type" value="Genomic_DNA"/>
</dbReference>
<dbReference type="InterPro" id="IPR007061">
    <property type="entry name" value="MST-like"/>
</dbReference>
<comment type="caution">
    <text evidence="1">The sequence shown here is derived from an EMBL/GenBank/DDBJ whole genome shotgun (WGS) entry which is preliminary data.</text>
</comment>
<keyword evidence="2" id="KW-1185">Reference proteome</keyword>
<name>A0A4R6KTS0_9ACTN</name>
<reference evidence="1 2" key="1">
    <citation type="submission" date="2019-03" db="EMBL/GenBank/DDBJ databases">
        <title>Genomic Encyclopedia of Type Strains, Phase III (KMG-III): the genomes of soil and plant-associated and newly described type strains.</title>
        <authorList>
            <person name="Whitman W."/>
        </authorList>
    </citation>
    <scope>NUCLEOTIDE SEQUENCE [LARGE SCALE GENOMIC DNA]</scope>
    <source>
        <strain evidence="1 2">VKM Ac-2527</strain>
    </source>
</reference>
<dbReference type="InterPro" id="IPR034660">
    <property type="entry name" value="DinB/YfiT-like"/>
</dbReference>
<evidence type="ECO:0000313" key="1">
    <source>
        <dbReference type="EMBL" id="TDO54437.1"/>
    </source>
</evidence>
<dbReference type="SUPFAM" id="SSF109854">
    <property type="entry name" value="DinB/YfiT-like putative metalloenzymes"/>
    <property type="match status" value="1"/>
</dbReference>
<dbReference type="Proteomes" id="UP000295388">
    <property type="component" value="Unassembled WGS sequence"/>
</dbReference>
<protein>
    <submittedName>
        <fullName evidence="1">Uncharacterized protein DUF664</fullName>
    </submittedName>
</protein>
<dbReference type="Pfam" id="PF04978">
    <property type="entry name" value="MST"/>
    <property type="match status" value="1"/>
</dbReference>
<gene>
    <name evidence="1" type="ORF">EV643_101226</name>
</gene>
<evidence type="ECO:0000313" key="2">
    <source>
        <dbReference type="Proteomes" id="UP000295388"/>
    </source>
</evidence>
<accession>A0A4R6KTS0</accession>
<dbReference type="AlphaFoldDB" id="A0A4R6KTS0"/>
<dbReference type="Gene3D" id="1.20.120.450">
    <property type="entry name" value="dinb family like domain"/>
    <property type="match status" value="1"/>
</dbReference>
<dbReference type="OrthoDB" id="4548523at2"/>
<sequence>MHGIPPRRVLSLPLERLPEQTEAMERAAEPEVDDEVGAVLGWLEFHRDALAAKCEGLTAEQLVTASAPPSTLTLLGLVRHLTEMERDYLTNDLSGENRGRVYVTDDDSEADIENLDASMVDSSMARWQAERAAADAVITRYGSLSELSPNGRATIRAYLLKVLQEYARHNGHADIIRERIDGSRGE</sequence>
<proteinExistence type="predicted"/>
<organism evidence="1 2">
    <name type="scientific">Kribbella caucasensis</name>
    <dbReference type="NCBI Taxonomy" id="2512215"/>
    <lineage>
        <taxon>Bacteria</taxon>
        <taxon>Bacillati</taxon>
        <taxon>Actinomycetota</taxon>
        <taxon>Actinomycetes</taxon>
        <taxon>Propionibacteriales</taxon>
        <taxon>Kribbellaceae</taxon>
        <taxon>Kribbella</taxon>
    </lineage>
</organism>